<keyword evidence="2" id="KW-1185">Reference proteome</keyword>
<dbReference type="OrthoDB" id="2677917at2759"/>
<evidence type="ECO:0000313" key="1">
    <source>
        <dbReference type="EMBL" id="PMD40292.1"/>
    </source>
</evidence>
<organism evidence="1 2">
    <name type="scientific">Hyaloscypha variabilis (strain UAMH 11265 / GT02V1 / F)</name>
    <name type="common">Meliniomyces variabilis</name>
    <dbReference type="NCBI Taxonomy" id="1149755"/>
    <lineage>
        <taxon>Eukaryota</taxon>
        <taxon>Fungi</taxon>
        <taxon>Dikarya</taxon>
        <taxon>Ascomycota</taxon>
        <taxon>Pezizomycotina</taxon>
        <taxon>Leotiomycetes</taxon>
        <taxon>Helotiales</taxon>
        <taxon>Hyaloscyphaceae</taxon>
        <taxon>Hyaloscypha</taxon>
        <taxon>Hyaloscypha variabilis</taxon>
    </lineage>
</organism>
<dbReference type="AlphaFoldDB" id="A0A2J6RP67"/>
<reference evidence="1 2" key="1">
    <citation type="submission" date="2016-04" db="EMBL/GenBank/DDBJ databases">
        <title>A degradative enzymes factory behind the ericoid mycorrhizal symbiosis.</title>
        <authorList>
            <consortium name="DOE Joint Genome Institute"/>
            <person name="Martino E."/>
            <person name="Morin E."/>
            <person name="Grelet G."/>
            <person name="Kuo A."/>
            <person name="Kohler A."/>
            <person name="Daghino S."/>
            <person name="Barry K."/>
            <person name="Choi C."/>
            <person name="Cichocki N."/>
            <person name="Clum A."/>
            <person name="Copeland A."/>
            <person name="Hainaut M."/>
            <person name="Haridas S."/>
            <person name="Labutti K."/>
            <person name="Lindquist E."/>
            <person name="Lipzen A."/>
            <person name="Khouja H.-R."/>
            <person name="Murat C."/>
            <person name="Ohm R."/>
            <person name="Olson A."/>
            <person name="Spatafora J."/>
            <person name="Veneault-Fourrey C."/>
            <person name="Henrissat B."/>
            <person name="Grigoriev I."/>
            <person name="Martin F."/>
            <person name="Perotto S."/>
        </authorList>
    </citation>
    <scope>NUCLEOTIDE SEQUENCE [LARGE SCALE GENOMIC DNA]</scope>
    <source>
        <strain evidence="1 2">F</strain>
    </source>
</reference>
<protein>
    <submittedName>
        <fullName evidence="1">Uncharacterized protein</fullName>
    </submittedName>
</protein>
<name>A0A2J6RP67_HYAVF</name>
<sequence>MESLLLDIIELTEPVYDGTYLAKKLLEVTDRLSITCAIISVTRDNVSPNNTMLDEFEVVVVEQWDLMDKLDQARFCCKFNRKDGDVRCVSYIYNIAIQAARKAIKASLKEHLSDYHHSNNKAPTPTSSERSSFYKLRSLSIIFKLRKVPRV</sequence>
<evidence type="ECO:0000313" key="2">
    <source>
        <dbReference type="Proteomes" id="UP000235786"/>
    </source>
</evidence>
<dbReference type="EMBL" id="KZ613945">
    <property type="protein sequence ID" value="PMD40292.1"/>
    <property type="molecule type" value="Genomic_DNA"/>
</dbReference>
<accession>A0A2J6RP67</accession>
<proteinExistence type="predicted"/>
<dbReference type="Proteomes" id="UP000235786">
    <property type="component" value="Unassembled WGS sequence"/>
</dbReference>
<gene>
    <name evidence="1" type="ORF">L207DRAFT_528661</name>
</gene>